<comment type="caution">
    <text evidence="3">The sequence shown here is derived from an EMBL/GenBank/DDBJ whole genome shotgun (WGS) entry which is preliminary data.</text>
</comment>
<feature type="signal peptide" evidence="1">
    <location>
        <begin position="1"/>
        <end position="19"/>
    </location>
</feature>
<proteinExistence type="predicted"/>
<organism evidence="3 4">
    <name type="scientific">Halalkalibacter akibai (strain ATCC 43226 / DSM 21942 / CIP 109018 / JCM 9157 / 1139)</name>
    <name type="common">Bacillus akibai</name>
    <dbReference type="NCBI Taxonomy" id="1236973"/>
    <lineage>
        <taxon>Bacteria</taxon>
        <taxon>Bacillati</taxon>
        <taxon>Bacillota</taxon>
        <taxon>Bacilli</taxon>
        <taxon>Bacillales</taxon>
        <taxon>Bacillaceae</taxon>
        <taxon>Halalkalibacter</taxon>
    </lineage>
</organism>
<feature type="domain" description="YqgU-like 6-bladed beta-propeller" evidence="2">
    <location>
        <begin position="86"/>
        <end position="351"/>
    </location>
</feature>
<dbReference type="RefSeq" id="WP_035661608.1">
    <property type="nucleotide sequence ID" value="NZ_BAUV01000002.1"/>
</dbReference>
<name>W4QP92_HALA3</name>
<dbReference type="STRING" id="1236973.JCM9157_471"/>
<dbReference type="SUPFAM" id="SSF69322">
    <property type="entry name" value="Tricorn protease domain 2"/>
    <property type="match status" value="1"/>
</dbReference>
<feature type="chain" id="PRO_5004848934" description="YqgU-like 6-bladed beta-propeller domain-containing protein" evidence="1">
    <location>
        <begin position="20"/>
        <end position="371"/>
    </location>
</feature>
<reference evidence="3 4" key="1">
    <citation type="journal article" date="2014" name="Genome Announc.">
        <title>Draft Genome Sequences of Three Alkaliphilic Bacillus Strains, Bacillus wakoensis JCM 9140T, Bacillus akibai JCM 9157T, and Bacillus hemicellulosilyticus JCM 9152T.</title>
        <authorList>
            <person name="Yuki M."/>
            <person name="Oshima K."/>
            <person name="Suda W."/>
            <person name="Oshida Y."/>
            <person name="Kitamura K."/>
            <person name="Iida T."/>
            <person name="Hattori M."/>
            <person name="Ohkuma M."/>
        </authorList>
    </citation>
    <scope>NUCLEOTIDE SEQUENCE [LARGE SCALE GENOMIC DNA]</scope>
    <source>
        <strain evidence="3 4">JCM 9157</strain>
    </source>
</reference>
<evidence type="ECO:0000313" key="4">
    <source>
        <dbReference type="Proteomes" id="UP000018896"/>
    </source>
</evidence>
<protein>
    <recommendedName>
        <fullName evidence="2">YqgU-like 6-bladed beta-propeller domain-containing protein</fullName>
    </recommendedName>
</protein>
<evidence type="ECO:0000313" key="3">
    <source>
        <dbReference type="EMBL" id="GAE33468.1"/>
    </source>
</evidence>
<evidence type="ECO:0000259" key="2">
    <source>
        <dbReference type="Pfam" id="PF21101"/>
    </source>
</evidence>
<dbReference type="eggNOG" id="ENOG50324E2">
    <property type="taxonomic scope" value="Bacteria"/>
</dbReference>
<keyword evidence="4" id="KW-1185">Reference proteome</keyword>
<dbReference type="Pfam" id="PF21101">
    <property type="entry name" value="YqgU"/>
    <property type="match status" value="1"/>
</dbReference>
<dbReference type="PROSITE" id="PS51257">
    <property type="entry name" value="PROKAR_LIPOPROTEIN"/>
    <property type="match status" value="1"/>
</dbReference>
<keyword evidence="1" id="KW-0732">Signal</keyword>
<dbReference type="AlphaFoldDB" id="W4QP92"/>
<evidence type="ECO:0000256" key="1">
    <source>
        <dbReference type="SAM" id="SignalP"/>
    </source>
</evidence>
<dbReference type="Proteomes" id="UP000018896">
    <property type="component" value="Unassembled WGS sequence"/>
</dbReference>
<sequence>MRKILIIILALAVTGCTQAPLESQPLPKSQIDAPIKRDVPNAFFSGTKIVEIKEEHRAVEIMSWFDSNHVLFLQEDLDGSTLIKHNIYSGTTSEFYEISGWILDVVANVDHSLFALQVINEEDKAEVIIVSKEGNVELTINDFGEDYSVFWNEYDAGSLILTSYLPDWDFETYFVDVENDKMRQIEIEQSYIQWVSKDTVAFLKWDELEPSFEAPLYLVNVNTGDYEVWEDNVIAYISFPDELSLSISVDTDYDLYSSYKFYDQQEVFREIEIPILNTYSEQWWIPYYTYDDKNGIFYFLRPKSSGDFISYQDGYDLVAYNVYSDSEETLTTLERHTPILISPDGEVLLVGERFETAMKLDERVLVPLWQD</sequence>
<dbReference type="InterPro" id="IPR048421">
    <property type="entry name" value="YqgU_beta-prop"/>
</dbReference>
<dbReference type="EMBL" id="BAUV01000002">
    <property type="protein sequence ID" value="GAE33468.1"/>
    <property type="molecule type" value="Genomic_DNA"/>
</dbReference>
<gene>
    <name evidence="3" type="ORF">JCM9157_471</name>
</gene>
<accession>W4QP92</accession>
<dbReference type="OrthoDB" id="2168335at2"/>